<feature type="domain" description="HTH araC/xylS-type" evidence="4">
    <location>
        <begin position="1"/>
        <end position="78"/>
    </location>
</feature>
<gene>
    <name evidence="5" type="ORF">SAMN05421806_12618</name>
</gene>
<dbReference type="EMBL" id="FNFF01000026">
    <property type="protein sequence ID" value="SDL30285.1"/>
    <property type="molecule type" value="Genomic_DNA"/>
</dbReference>
<dbReference type="Gene3D" id="1.10.10.60">
    <property type="entry name" value="Homeodomain-like"/>
    <property type="match status" value="1"/>
</dbReference>
<dbReference type="GO" id="GO:0043565">
    <property type="term" value="F:sequence-specific DNA binding"/>
    <property type="evidence" value="ECO:0007669"/>
    <property type="project" value="InterPro"/>
</dbReference>
<dbReference type="InterPro" id="IPR018060">
    <property type="entry name" value="HTH_AraC"/>
</dbReference>
<dbReference type="InterPro" id="IPR009057">
    <property type="entry name" value="Homeodomain-like_sf"/>
</dbReference>
<evidence type="ECO:0000256" key="2">
    <source>
        <dbReference type="ARBA" id="ARBA00023163"/>
    </source>
</evidence>
<evidence type="ECO:0000259" key="4">
    <source>
        <dbReference type="PROSITE" id="PS01124"/>
    </source>
</evidence>
<dbReference type="InterPro" id="IPR053142">
    <property type="entry name" value="PchR_regulatory_protein"/>
</dbReference>
<dbReference type="PROSITE" id="PS01124">
    <property type="entry name" value="HTH_ARAC_FAMILY_2"/>
    <property type="match status" value="1"/>
</dbReference>
<dbReference type="SUPFAM" id="SSF46689">
    <property type="entry name" value="Homeodomain-like"/>
    <property type="match status" value="1"/>
</dbReference>
<reference evidence="5 6" key="1">
    <citation type="submission" date="2016-10" db="EMBL/GenBank/DDBJ databases">
        <authorList>
            <person name="de Groot N.N."/>
        </authorList>
    </citation>
    <scope>NUCLEOTIDE SEQUENCE [LARGE SCALE GENOMIC DNA]</scope>
    <source>
        <strain evidence="5 6">CGMCC 4.5727</strain>
    </source>
</reference>
<dbReference type="PANTHER" id="PTHR47893">
    <property type="entry name" value="REGULATORY PROTEIN PCHR"/>
    <property type="match status" value="1"/>
</dbReference>
<name>A0A1G9IYW7_9ACTN</name>
<dbReference type="STRING" id="417292.SAMN05421806_12618"/>
<dbReference type="SMART" id="SM00342">
    <property type="entry name" value="HTH_ARAC"/>
    <property type="match status" value="1"/>
</dbReference>
<evidence type="ECO:0000256" key="1">
    <source>
        <dbReference type="ARBA" id="ARBA00023015"/>
    </source>
</evidence>
<sequence>MTPRALQYAFRRHLGQTPMEYLRSVRLHRAHAELRNAVPAAGVTVTAIATAWGFGHPGRFAAAYRRTFGCSPSDTLKRPPEGPDLPRLFP</sequence>
<protein>
    <submittedName>
        <fullName evidence="5">Helix-turn-helix domain-containing protein</fullName>
    </submittedName>
</protein>
<feature type="region of interest" description="Disordered" evidence="3">
    <location>
        <begin position="71"/>
        <end position="90"/>
    </location>
</feature>
<organism evidence="5 6">
    <name type="scientific">Streptomyces indicus</name>
    <dbReference type="NCBI Taxonomy" id="417292"/>
    <lineage>
        <taxon>Bacteria</taxon>
        <taxon>Bacillati</taxon>
        <taxon>Actinomycetota</taxon>
        <taxon>Actinomycetes</taxon>
        <taxon>Kitasatosporales</taxon>
        <taxon>Streptomycetaceae</taxon>
        <taxon>Streptomyces</taxon>
    </lineage>
</organism>
<keyword evidence="6" id="KW-1185">Reference proteome</keyword>
<evidence type="ECO:0000313" key="6">
    <source>
        <dbReference type="Proteomes" id="UP000199155"/>
    </source>
</evidence>
<evidence type="ECO:0000313" key="5">
    <source>
        <dbReference type="EMBL" id="SDL30285.1"/>
    </source>
</evidence>
<dbReference type="Proteomes" id="UP000199155">
    <property type="component" value="Unassembled WGS sequence"/>
</dbReference>
<dbReference type="PANTHER" id="PTHR47893:SF1">
    <property type="entry name" value="REGULATORY PROTEIN PCHR"/>
    <property type="match status" value="1"/>
</dbReference>
<accession>A0A1G9IYW7</accession>
<keyword evidence="2" id="KW-0804">Transcription</keyword>
<dbReference type="Pfam" id="PF12833">
    <property type="entry name" value="HTH_18"/>
    <property type="match status" value="1"/>
</dbReference>
<keyword evidence="1" id="KW-0805">Transcription regulation</keyword>
<dbReference type="AlphaFoldDB" id="A0A1G9IYW7"/>
<proteinExistence type="predicted"/>
<dbReference type="GO" id="GO:0003700">
    <property type="term" value="F:DNA-binding transcription factor activity"/>
    <property type="evidence" value="ECO:0007669"/>
    <property type="project" value="InterPro"/>
</dbReference>
<evidence type="ECO:0000256" key="3">
    <source>
        <dbReference type="SAM" id="MobiDB-lite"/>
    </source>
</evidence>